<dbReference type="PANTHER" id="PTHR12631">
    <property type="entry name" value="ALPHA-L-IDURONIDASE"/>
    <property type="match status" value="1"/>
</dbReference>
<dbReference type="GO" id="GO:0004553">
    <property type="term" value="F:hydrolase activity, hydrolyzing O-glycosyl compounds"/>
    <property type="evidence" value="ECO:0007669"/>
    <property type="project" value="TreeGrafter"/>
</dbReference>
<dbReference type="RefSeq" id="WP_230479541.1">
    <property type="nucleotide sequence ID" value="NZ_FOVC01000003.1"/>
</dbReference>
<proteinExistence type="inferred from homology"/>
<dbReference type="AlphaFoldDB" id="A0A1I4X2S9"/>
<dbReference type="SUPFAM" id="SSF51445">
    <property type="entry name" value="(Trans)glycosidases"/>
    <property type="match status" value="1"/>
</dbReference>
<dbReference type="Gene3D" id="3.20.20.80">
    <property type="entry name" value="Glycosidases"/>
    <property type="match status" value="1"/>
</dbReference>
<name>A0A1I4X2S9_9GAMM</name>
<dbReference type="PANTHER" id="PTHR12631:SF10">
    <property type="entry name" value="BETA-XYLOSIDASE-LIKE PROTEIN-RELATED"/>
    <property type="match status" value="1"/>
</dbReference>
<evidence type="ECO:0000256" key="3">
    <source>
        <dbReference type="ARBA" id="ARBA00023295"/>
    </source>
</evidence>
<evidence type="ECO:0000313" key="6">
    <source>
        <dbReference type="EMBL" id="SFN20321.1"/>
    </source>
</evidence>
<dbReference type="InterPro" id="IPR017853">
    <property type="entry name" value="GH"/>
</dbReference>
<keyword evidence="2 6" id="KW-0378">Hydrolase</keyword>
<sequence>MSNPVKMTIDKSKRDQSAGNGGLLKEVNGVNGIPVSVAPGFPDLEDQFNQMGITHIRMHDCLGIGDIDNYIQPGNRGNQDQYIPNVPEAERDKAKKLIADIGNHRVIYPNAAAGMRSNNVDLAFKEANYTMTDMYIKRILANNPALNPGNIQRQVMFRIGRTLDGGSEMPQDADIYATLISTLVDRYSLNYVKTGLARKVKYWEIWNEPDLNIFWNNNDPQNFYKFYSKVAKMIKAVDPDAKVGGAGVAAGYNPGGAYIDGLLKYCKETDTPLDFISWHYYAHETGDPQNIIDIGNAVQKSMIEYGYGDKESICTEWNSSPFASVNTFTKIQMAKGAAFIASTLSYMQYCKVDKAYFYRGDALSFGLFNDNPNPVNKNFKSFCTYAAQAFNLYARMFETPYILQQEKNFGTGITILACENAAGNKINILVSNFHVDNNFSNPNLKPAETDVYKQHYLDTNRTLDQLTDEWSLNEWFGGVNPNNIKPDNVIKNTNLVPNPPVYGKLAAHSRNYSESDNGLSLTIKNIGYNNISITAFRIEEGGDLSSMSPPTRTLPAVRIASNDLTLTDDSIITSTVTLYTISLS</sequence>
<feature type="domain" description="Glycosyl hydrolases family 39 N-terminal catalytic" evidence="5">
    <location>
        <begin position="170"/>
        <end position="295"/>
    </location>
</feature>
<dbReference type="Proteomes" id="UP000242222">
    <property type="component" value="Unassembled WGS sequence"/>
</dbReference>
<dbReference type="Pfam" id="PF01229">
    <property type="entry name" value="Glyco_hydro_39"/>
    <property type="match status" value="1"/>
</dbReference>
<accession>A0A1I4X2S9</accession>
<keyword evidence="7" id="KW-1185">Reference proteome</keyword>
<reference evidence="7" key="1">
    <citation type="submission" date="2016-10" db="EMBL/GenBank/DDBJ databases">
        <authorList>
            <person name="Varghese N."/>
            <person name="Submissions S."/>
        </authorList>
    </citation>
    <scope>NUCLEOTIDE SEQUENCE [LARGE SCALE GENOMIC DNA]</scope>
    <source>
        <strain evidence="7">N6PO6</strain>
    </source>
</reference>
<protein>
    <submittedName>
        <fullName evidence="6">Glycosyl hydrolases family 39</fullName>
    </submittedName>
</protein>
<dbReference type="InterPro" id="IPR051923">
    <property type="entry name" value="Glycosyl_Hydrolase_39"/>
</dbReference>
<organism evidence="6 7">
    <name type="scientific">Izhakiella capsodis</name>
    <dbReference type="NCBI Taxonomy" id="1367852"/>
    <lineage>
        <taxon>Bacteria</taxon>
        <taxon>Pseudomonadati</taxon>
        <taxon>Pseudomonadota</taxon>
        <taxon>Gammaproteobacteria</taxon>
        <taxon>Enterobacterales</taxon>
        <taxon>Erwiniaceae</taxon>
        <taxon>Izhakiella</taxon>
    </lineage>
</organism>
<evidence type="ECO:0000256" key="1">
    <source>
        <dbReference type="ARBA" id="ARBA00008875"/>
    </source>
</evidence>
<evidence type="ECO:0000259" key="5">
    <source>
        <dbReference type="Pfam" id="PF01229"/>
    </source>
</evidence>
<dbReference type="InterPro" id="IPR049166">
    <property type="entry name" value="GH39_cat"/>
</dbReference>
<dbReference type="EMBL" id="FOVC01000003">
    <property type="protein sequence ID" value="SFN20321.1"/>
    <property type="molecule type" value="Genomic_DNA"/>
</dbReference>
<gene>
    <name evidence="6" type="ORF">SAMN05216516_103267</name>
</gene>
<feature type="region of interest" description="Disordered" evidence="4">
    <location>
        <begin position="1"/>
        <end position="23"/>
    </location>
</feature>
<keyword evidence="3" id="KW-0326">Glycosidase</keyword>
<dbReference type="STRING" id="1367852.SAMN05216516_103267"/>
<comment type="similarity">
    <text evidence="1">Belongs to the glycosyl hydrolase 39 family.</text>
</comment>
<evidence type="ECO:0000256" key="2">
    <source>
        <dbReference type="ARBA" id="ARBA00022801"/>
    </source>
</evidence>
<evidence type="ECO:0000313" key="7">
    <source>
        <dbReference type="Proteomes" id="UP000242222"/>
    </source>
</evidence>
<evidence type="ECO:0000256" key="4">
    <source>
        <dbReference type="SAM" id="MobiDB-lite"/>
    </source>
</evidence>